<dbReference type="STRING" id="1423774.FD31_GL000985"/>
<gene>
    <name evidence="1" type="ORF">FD31_GL000985</name>
</gene>
<organism evidence="1 2">
    <name type="scientific">Companilactobacillus nantensis DSM 16982</name>
    <dbReference type="NCBI Taxonomy" id="1423774"/>
    <lineage>
        <taxon>Bacteria</taxon>
        <taxon>Bacillati</taxon>
        <taxon>Bacillota</taxon>
        <taxon>Bacilli</taxon>
        <taxon>Lactobacillales</taxon>
        <taxon>Lactobacillaceae</taxon>
        <taxon>Companilactobacillus</taxon>
    </lineage>
</organism>
<protein>
    <submittedName>
        <fullName evidence="1">Uncharacterized protein</fullName>
    </submittedName>
</protein>
<proteinExistence type="predicted"/>
<evidence type="ECO:0000313" key="2">
    <source>
        <dbReference type="Proteomes" id="UP000051302"/>
    </source>
</evidence>
<dbReference type="EMBL" id="AZFV01000002">
    <property type="protein sequence ID" value="KRM18438.1"/>
    <property type="molecule type" value="Genomic_DNA"/>
</dbReference>
<accession>A0A0R1WTD8</accession>
<reference evidence="1 2" key="1">
    <citation type="journal article" date="2015" name="Genome Announc.">
        <title>Expanding the biotechnology potential of lactobacilli through comparative genomics of 213 strains and associated genera.</title>
        <authorList>
            <person name="Sun Z."/>
            <person name="Harris H.M."/>
            <person name="McCann A."/>
            <person name="Guo C."/>
            <person name="Argimon S."/>
            <person name="Zhang W."/>
            <person name="Yang X."/>
            <person name="Jeffery I.B."/>
            <person name="Cooney J.C."/>
            <person name="Kagawa T.F."/>
            <person name="Liu W."/>
            <person name="Song Y."/>
            <person name="Salvetti E."/>
            <person name="Wrobel A."/>
            <person name="Rasinkangas P."/>
            <person name="Parkhill J."/>
            <person name="Rea M.C."/>
            <person name="O'Sullivan O."/>
            <person name="Ritari J."/>
            <person name="Douillard F.P."/>
            <person name="Paul Ross R."/>
            <person name="Yang R."/>
            <person name="Briner A.E."/>
            <person name="Felis G.E."/>
            <person name="de Vos W.M."/>
            <person name="Barrangou R."/>
            <person name="Klaenhammer T.R."/>
            <person name="Caufield P.W."/>
            <person name="Cui Y."/>
            <person name="Zhang H."/>
            <person name="O'Toole P.W."/>
        </authorList>
    </citation>
    <scope>NUCLEOTIDE SEQUENCE [LARGE SCALE GENOMIC DNA]</scope>
    <source>
        <strain evidence="1 2">DSM 16982</strain>
    </source>
</reference>
<sequence>MINLNNVNIYQEFEDMMKRQDLNNADIAAVTGVSRSAVKDWRKARKIEDKRLFQIANAFDDERFSLAVVCYSYGYQAIFLNMLDRYRGDDLSLLIGTQKEDLDSDSAIKGLIEELSKKNPDKSIVKGYLKQIIETIGMMLSSVKKIATEQNIPVQQIF</sequence>
<dbReference type="AlphaFoldDB" id="A0A0R1WTD8"/>
<dbReference type="PATRIC" id="fig|1423774.3.peg.1027"/>
<comment type="caution">
    <text evidence="1">The sequence shown here is derived from an EMBL/GenBank/DDBJ whole genome shotgun (WGS) entry which is preliminary data.</text>
</comment>
<keyword evidence="2" id="KW-1185">Reference proteome</keyword>
<dbReference type="Proteomes" id="UP000051302">
    <property type="component" value="Unassembled WGS sequence"/>
</dbReference>
<name>A0A0R1WTD8_9LACO</name>
<evidence type="ECO:0000313" key="1">
    <source>
        <dbReference type="EMBL" id="KRM18438.1"/>
    </source>
</evidence>